<evidence type="ECO:0000259" key="4">
    <source>
        <dbReference type="Pfam" id="PF02514"/>
    </source>
</evidence>
<name>A0A495WES9_9RHOO</name>
<dbReference type="CDD" id="cd10150">
    <property type="entry name" value="CobN_like"/>
    <property type="match status" value="1"/>
</dbReference>
<feature type="region of interest" description="Disordered" evidence="1">
    <location>
        <begin position="1234"/>
        <end position="1265"/>
    </location>
</feature>
<gene>
    <name evidence="5" type="ORF">DFR40_1126</name>
</gene>
<feature type="transmembrane region" description="Helical" evidence="2">
    <location>
        <begin position="1283"/>
        <end position="1303"/>
    </location>
</feature>
<evidence type="ECO:0000256" key="3">
    <source>
        <dbReference type="SAM" id="SignalP"/>
    </source>
</evidence>
<feature type="domain" description="CobN/magnesium chelatase" evidence="4">
    <location>
        <begin position="124"/>
        <end position="1200"/>
    </location>
</feature>
<evidence type="ECO:0000256" key="2">
    <source>
        <dbReference type="SAM" id="Phobius"/>
    </source>
</evidence>
<keyword evidence="2" id="KW-0812">Transmembrane</keyword>
<feature type="signal peptide" evidence="3">
    <location>
        <begin position="1"/>
        <end position="21"/>
    </location>
</feature>
<feature type="compositionally biased region" description="Low complexity" evidence="1">
    <location>
        <begin position="1234"/>
        <end position="1253"/>
    </location>
</feature>
<comment type="caution">
    <text evidence="5">The sequence shown here is derived from an EMBL/GenBank/DDBJ whole genome shotgun (WGS) entry which is preliminary data.</text>
</comment>
<feature type="compositionally biased region" description="Pro residues" evidence="1">
    <location>
        <begin position="1254"/>
        <end position="1265"/>
    </location>
</feature>
<keyword evidence="2" id="KW-0472">Membrane</keyword>
<keyword evidence="6" id="KW-1185">Reference proteome</keyword>
<dbReference type="Pfam" id="PF02514">
    <property type="entry name" value="CobN-Mg_chel"/>
    <property type="match status" value="1"/>
</dbReference>
<evidence type="ECO:0000313" key="6">
    <source>
        <dbReference type="Proteomes" id="UP000270626"/>
    </source>
</evidence>
<proteinExistence type="predicted"/>
<dbReference type="OrthoDB" id="9757976at2"/>
<accession>A0A495WES9</accession>
<dbReference type="PANTHER" id="PTHR44119">
    <property type="entry name" value="MAGNESIUM-CHELATASE SUBUNIT CHLH, CHLOROPLASTIC"/>
    <property type="match status" value="1"/>
</dbReference>
<reference evidence="5 6" key="1">
    <citation type="submission" date="2018-10" db="EMBL/GenBank/DDBJ databases">
        <title>Genomic Encyclopedia of Type Strains, Phase IV (KMG-IV): sequencing the most valuable type-strain genomes for metagenomic binning, comparative biology and taxonomic classification.</title>
        <authorList>
            <person name="Goeker M."/>
        </authorList>
    </citation>
    <scope>NUCLEOTIDE SEQUENCE [LARGE SCALE GENOMIC DNA]</scope>
    <source>
        <strain evidence="5 6">DSM 23841</strain>
    </source>
</reference>
<dbReference type="InterPro" id="IPR003672">
    <property type="entry name" value="CobN/Mg_chltase"/>
</dbReference>
<dbReference type="NCBIfam" id="NF004644">
    <property type="entry name" value="PRK05989.2-2"/>
    <property type="match status" value="1"/>
</dbReference>
<dbReference type="PANTHER" id="PTHR44119:SF4">
    <property type="entry name" value="AEROBIC COBALTOCHELATASE SUBUNIT COBN"/>
    <property type="match status" value="1"/>
</dbReference>
<feature type="chain" id="PRO_5019745520" evidence="3">
    <location>
        <begin position="22"/>
        <end position="1307"/>
    </location>
</feature>
<dbReference type="EMBL" id="RBXP01000013">
    <property type="protein sequence ID" value="RKT59243.1"/>
    <property type="molecule type" value="Genomic_DNA"/>
</dbReference>
<organism evidence="5 6">
    <name type="scientific">Azonexus fungiphilus</name>
    <dbReference type="NCBI Taxonomy" id="146940"/>
    <lineage>
        <taxon>Bacteria</taxon>
        <taxon>Pseudomonadati</taxon>
        <taxon>Pseudomonadota</taxon>
        <taxon>Betaproteobacteria</taxon>
        <taxon>Rhodocyclales</taxon>
        <taxon>Azonexaceae</taxon>
        <taxon>Azonexus</taxon>
    </lineage>
</organism>
<dbReference type="RefSeq" id="WP_121457500.1">
    <property type="nucleotide sequence ID" value="NZ_RBXP01000013.1"/>
</dbReference>
<keyword evidence="3" id="KW-0732">Signal</keyword>
<dbReference type="Proteomes" id="UP000270626">
    <property type="component" value="Unassembled WGS sequence"/>
</dbReference>
<evidence type="ECO:0000313" key="5">
    <source>
        <dbReference type="EMBL" id="RKT59243.1"/>
    </source>
</evidence>
<evidence type="ECO:0000256" key="1">
    <source>
        <dbReference type="SAM" id="MobiDB-lite"/>
    </source>
</evidence>
<keyword evidence="2" id="KW-1133">Transmembrane helix</keyword>
<sequence>MSELRALLLSALLFCSGQAVAGNILFVATSPVPPGKFKVIAEIAQKYGLTVDAHFAERIAPEKADTLFDGRDAVIFDAGRSHMQDAVRRRLEKPLARLNTRHIWMRDNGPLAAGFTQTQAERLHAYYTNGGRANFDGFFATLAAELRGQPAPKVAPPFVFPEDAVYHPQAPNQVFATPAEYFRWRGIDLEKRPPTVAIAFHQIYIGAEQTAFIDDLIARIEAGGAIALPYYAGVMTPHAPMLTVAGKPVADTLINTQIILNPEGWRKELEKLGIPVLQALAYRRGDEAAWRADAQGLPMIDVPFYLSQGEYAGIIDAIITNAAGKDGQVVVFPEQTAAVVNKALKLVRLQRLANADKKVAMLYWNYPPGEKNLSASYLNVPRSIEAMLKAMQQAGYDVRADEEILLINNLQRLLAPFYRDGELAGLLRDGLAERLPVKAYRAWFDRQPAQQRAEMLARWGQPEKSSMVVVDRGEAYFVIPRYPVGKIVFSPQAPRGERWEDKEKALYHSSVAAPSHYYMAHYLWVREQFKADAIVHYGTHGSQEWLPGKERGLPVGDYPLAAIGDVPVIYPYIVDNIGEALQTKRRGRAVNITHQTPPFAPAGLHGTLNEIHDLLHDWQRQDEGAVKEKIAVDLLKRVKKERIDKDMGWDEQRIAADLRGFVDELHSHLHELAQTAQPLGLHTLGTAPAEKFRLGTVLLMLGKPFWEAAAKATGVPDQDLDEAFVGDYEKSAETPAWRLLRAFIDGQPVVADNKLKGQLEQGRKWYADLGAAGEMDRLLAALAGRHIPTSYGGDPIKNPDALPTGRNLYGFDPSRVPTKQAWEAGKEAAAALIAAHRAKTGRAPKKLTFTLWSVETMRHQGLLEAQALAAMGVEPVWDAGGRVIDVRLIPREQLGRARVDVVLSATGLYRDHFPNAMKQLAKAAELAARANEADNPVYANSQRIAASLKQRGVPEAAAQRAAETRIFSNASGRYGTGLDDAALATDTWKSKAEGDRKLAQLYLRNMQYAFGSDESSWGSKGTVGGEDVNLYAEHLKGTEGAVLSRSSNLYGMLTTDDPFQYLGGIGSAVRYLDGKAPELYIANLRGSGAGKVEGADKFLAKELATRNFHPGYIKGLIAEGYSGTLQVLDSMNNFTGWTTVAREIVRDDQWQEFVDVYVRDKHQLGLKDWFEKNNPHALAQTMEKMLEMARHGYWQADAKTVAELKERYNDLARRFDVRSDNAAFEKFVAAGFGSAAAPRPAPSASRPQSAADLAPPPEPAAPPPIQGMLLQKVEIKAPAAPPLALFGAGLLLLAGLGGAASAWRRPA</sequence>
<protein>
    <submittedName>
        <fullName evidence="5">Cobaltochelatase CobN</fullName>
    </submittedName>
</protein>